<organism evidence="1 2">
    <name type="scientific">Penicillium diatomitis</name>
    <dbReference type="NCBI Taxonomy" id="2819901"/>
    <lineage>
        <taxon>Eukaryota</taxon>
        <taxon>Fungi</taxon>
        <taxon>Dikarya</taxon>
        <taxon>Ascomycota</taxon>
        <taxon>Pezizomycotina</taxon>
        <taxon>Eurotiomycetes</taxon>
        <taxon>Eurotiomycetidae</taxon>
        <taxon>Eurotiales</taxon>
        <taxon>Aspergillaceae</taxon>
        <taxon>Penicillium</taxon>
    </lineage>
</organism>
<keyword evidence="2" id="KW-1185">Reference proteome</keyword>
<evidence type="ECO:0000313" key="2">
    <source>
        <dbReference type="Proteomes" id="UP001148312"/>
    </source>
</evidence>
<sequence>MDPESSKLYRPTGLSSSCNESAYRRLAARGYTPKTLVKATRKVAVTPIALNLCVPTFRSHPMIQGPMKISLPRSASESIIKIDLGVDREQTSGLMFKRLFKTQTVQIANCISPWPILFCSSPEYGADRQCGSACKTEHQVERTRTRRVNFQYLTNGVCFYVGMAKNQSTV</sequence>
<dbReference type="GeneID" id="81624834"/>
<accession>A0A9X0BUV0</accession>
<proteinExistence type="predicted"/>
<name>A0A9X0BUV0_9EURO</name>
<dbReference type="EMBL" id="JAPWDQ010000005">
    <property type="protein sequence ID" value="KAJ5484995.1"/>
    <property type="molecule type" value="Genomic_DNA"/>
</dbReference>
<dbReference type="Proteomes" id="UP001148312">
    <property type="component" value="Unassembled WGS sequence"/>
</dbReference>
<dbReference type="AlphaFoldDB" id="A0A9X0BUV0"/>
<comment type="caution">
    <text evidence="1">The sequence shown here is derived from an EMBL/GenBank/DDBJ whole genome shotgun (WGS) entry which is preliminary data.</text>
</comment>
<protein>
    <submittedName>
        <fullName evidence="1">Uncharacterized protein</fullName>
    </submittedName>
</protein>
<reference evidence="1" key="2">
    <citation type="journal article" date="2023" name="IMA Fungus">
        <title>Comparative genomic study of the Penicillium genus elucidates a diverse pangenome and 15 lateral gene transfer events.</title>
        <authorList>
            <person name="Petersen C."/>
            <person name="Sorensen T."/>
            <person name="Nielsen M.R."/>
            <person name="Sondergaard T.E."/>
            <person name="Sorensen J.L."/>
            <person name="Fitzpatrick D.A."/>
            <person name="Frisvad J.C."/>
            <person name="Nielsen K.L."/>
        </authorList>
    </citation>
    <scope>NUCLEOTIDE SEQUENCE</scope>
    <source>
        <strain evidence="1">IBT 30728</strain>
    </source>
</reference>
<evidence type="ECO:0000313" key="1">
    <source>
        <dbReference type="EMBL" id="KAJ5484995.1"/>
    </source>
</evidence>
<gene>
    <name evidence="1" type="ORF">N7539_004983</name>
</gene>
<dbReference type="RefSeq" id="XP_056789779.1">
    <property type="nucleotide sequence ID" value="XM_056934585.1"/>
</dbReference>
<reference evidence="1" key="1">
    <citation type="submission" date="2022-12" db="EMBL/GenBank/DDBJ databases">
        <authorList>
            <person name="Petersen C."/>
        </authorList>
    </citation>
    <scope>NUCLEOTIDE SEQUENCE</scope>
    <source>
        <strain evidence="1">IBT 30728</strain>
    </source>
</reference>